<proteinExistence type="inferred from homology"/>
<dbReference type="GO" id="GO:0006935">
    <property type="term" value="P:chemotaxis"/>
    <property type="evidence" value="ECO:0007669"/>
    <property type="project" value="UniProtKB-UniRule"/>
</dbReference>
<name>A0ABD6A0P7_9EURY</name>
<organism evidence="4 5">
    <name type="scientific">Haloplanus litoreus</name>
    <dbReference type="NCBI Taxonomy" id="767515"/>
    <lineage>
        <taxon>Archaea</taxon>
        <taxon>Methanobacteriati</taxon>
        <taxon>Methanobacteriota</taxon>
        <taxon>Stenosarchaea group</taxon>
        <taxon>Halobacteria</taxon>
        <taxon>Halobacteriales</taxon>
        <taxon>Haloferacaceae</taxon>
        <taxon>Haloplanus</taxon>
    </lineage>
</organism>
<reference evidence="4 5" key="1">
    <citation type="journal article" date="2019" name="Int. J. Syst. Evol. Microbiol.">
        <title>The Global Catalogue of Microorganisms (GCM) 10K type strain sequencing project: providing services to taxonomists for standard genome sequencing and annotation.</title>
        <authorList>
            <consortium name="The Broad Institute Genomics Platform"/>
            <consortium name="The Broad Institute Genome Sequencing Center for Infectious Disease"/>
            <person name="Wu L."/>
            <person name="Ma J."/>
        </authorList>
    </citation>
    <scope>NUCLEOTIDE SEQUENCE [LARGE SCALE GENOMIC DNA]</scope>
    <source>
        <strain evidence="4 5">GX21</strain>
    </source>
</reference>
<keyword evidence="2 3" id="KW-0378">Hydrolase</keyword>
<dbReference type="AlphaFoldDB" id="A0ABD6A0P7"/>
<dbReference type="HAMAP" id="MF_01440">
    <property type="entry name" value="CheD"/>
    <property type="match status" value="1"/>
</dbReference>
<comment type="similarity">
    <text evidence="3">Belongs to the CheD family.</text>
</comment>
<dbReference type="InterPro" id="IPR011324">
    <property type="entry name" value="Cytotoxic_necrot_fac-like_cat"/>
</dbReference>
<accession>A0ABD6A0P7</accession>
<dbReference type="SUPFAM" id="SSF64438">
    <property type="entry name" value="CNF1/YfiH-like putative cysteine hydrolases"/>
    <property type="match status" value="1"/>
</dbReference>
<comment type="catalytic activity">
    <reaction evidence="3">
        <text>L-glutaminyl-[protein] + H2O = L-glutamyl-[protein] + NH4(+)</text>
        <dbReference type="Rhea" id="RHEA:16441"/>
        <dbReference type="Rhea" id="RHEA-COMP:10207"/>
        <dbReference type="Rhea" id="RHEA-COMP:10208"/>
        <dbReference type="ChEBI" id="CHEBI:15377"/>
        <dbReference type="ChEBI" id="CHEBI:28938"/>
        <dbReference type="ChEBI" id="CHEBI:29973"/>
        <dbReference type="ChEBI" id="CHEBI:30011"/>
        <dbReference type="EC" id="3.5.1.44"/>
    </reaction>
</comment>
<comment type="function">
    <text evidence="3">Probably deamidates glutamine residues to glutamate on methyl-accepting chemotaxis receptors (MCPs), playing an important role in chemotaxis.</text>
</comment>
<evidence type="ECO:0000256" key="2">
    <source>
        <dbReference type="ARBA" id="ARBA00022801"/>
    </source>
</evidence>
<protein>
    <recommendedName>
        <fullName evidence="3">Probable chemoreceptor glutamine deamidase CheD</fullName>
        <ecNumber evidence="3">3.5.1.44</ecNumber>
    </recommendedName>
</protein>
<sequence>MKTYGREATSGRTRRRVGIADFAVTADGAVLTTSGLGSCLGIGLFDESAGVAGLVHAMLPLAPESPDNAAKFTDTGIDAAVSAMRREGASPGHITAKLAGGSAMFEFDSQDESIGERNVAVGRRTLDRLGVPVVAEDVGGDSGRSLRFRGETGTLVVKSAGDEHEL</sequence>
<evidence type="ECO:0000313" key="4">
    <source>
        <dbReference type="EMBL" id="MFC7256245.1"/>
    </source>
</evidence>
<dbReference type="InterPro" id="IPR038592">
    <property type="entry name" value="CheD-like_sf"/>
</dbReference>
<evidence type="ECO:0000256" key="1">
    <source>
        <dbReference type="ARBA" id="ARBA00022500"/>
    </source>
</evidence>
<dbReference type="RefSeq" id="WP_379704873.1">
    <property type="nucleotide sequence ID" value="NZ_JBHTAT010000001.1"/>
</dbReference>
<comment type="caution">
    <text evidence="4">The sequence shown here is derived from an EMBL/GenBank/DDBJ whole genome shotgun (WGS) entry which is preliminary data.</text>
</comment>
<evidence type="ECO:0000256" key="3">
    <source>
        <dbReference type="HAMAP-Rule" id="MF_01440"/>
    </source>
</evidence>
<keyword evidence="5" id="KW-1185">Reference proteome</keyword>
<dbReference type="EMBL" id="JBHTAT010000001">
    <property type="protein sequence ID" value="MFC7256245.1"/>
    <property type="molecule type" value="Genomic_DNA"/>
</dbReference>
<keyword evidence="1 3" id="KW-0145">Chemotaxis</keyword>
<evidence type="ECO:0000313" key="5">
    <source>
        <dbReference type="Proteomes" id="UP001596434"/>
    </source>
</evidence>
<dbReference type="GO" id="GO:0050568">
    <property type="term" value="F:protein-glutamine glutaminase activity"/>
    <property type="evidence" value="ECO:0007669"/>
    <property type="project" value="UniProtKB-UniRule"/>
</dbReference>
<dbReference type="EC" id="3.5.1.44" evidence="3"/>
<dbReference type="CDD" id="cd16352">
    <property type="entry name" value="CheD"/>
    <property type="match status" value="1"/>
</dbReference>
<dbReference type="Proteomes" id="UP001596434">
    <property type="component" value="Unassembled WGS sequence"/>
</dbReference>
<gene>
    <name evidence="3" type="primary">cheD</name>
    <name evidence="4" type="ORF">ACFQKE_13230</name>
</gene>
<dbReference type="GeneID" id="96954630"/>
<dbReference type="PANTHER" id="PTHR35147">
    <property type="entry name" value="CHEMORECEPTOR GLUTAMINE DEAMIDASE CHED-RELATED"/>
    <property type="match status" value="1"/>
</dbReference>
<dbReference type="Gene3D" id="3.30.1330.200">
    <property type="match status" value="1"/>
</dbReference>
<dbReference type="PANTHER" id="PTHR35147:SF1">
    <property type="entry name" value="CHEMORECEPTOR GLUTAMINE DEAMIDASE CHED-RELATED"/>
    <property type="match status" value="1"/>
</dbReference>
<dbReference type="Pfam" id="PF03975">
    <property type="entry name" value="CheD"/>
    <property type="match status" value="1"/>
</dbReference>
<dbReference type="InterPro" id="IPR005659">
    <property type="entry name" value="Chemorcpt_Glu_NH3ase_CheD"/>
</dbReference>